<evidence type="ECO:0000256" key="1">
    <source>
        <dbReference type="SAM" id="MobiDB-lite"/>
    </source>
</evidence>
<comment type="caution">
    <text evidence="2">The sequence shown here is derived from an EMBL/GenBank/DDBJ whole genome shotgun (WGS) entry which is preliminary data.</text>
</comment>
<dbReference type="Proteomes" id="UP000276615">
    <property type="component" value="Unassembled WGS sequence"/>
</dbReference>
<name>A0A3M4RM78_9PSED</name>
<feature type="compositionally biased region" description="Basic and acidic residues" evidence="1">
    <location>
        <begin position="10"/>
        <end position="23"/>
    </location>
</feature>
<gene>
    <name evidence="2" type="ORF">ALP92_101569</name>
</gene>
<dbReference type="EMBL" id="RBRQ01000283">
    <property type="protein sequence ID" value="RMR03814.1"/>
    <property type="molecule type" value="Genomic_DNA"/>
</dbReference>
<evidence type="ECO:0000313" key="2">
    <source>
        <dbReference type="EMBL" id="RMR03814.1"/>
    </source>
</evidence>
<sequence>MTTLRPIQPEVKRIKNHTRDRTGGPDASGTRTTCY</sequence>
<dbReference type="AlphaFoldDB" id="A0A3M4RM78"/>
<feature type="region of interest" description="Disordered" evidence="1">
    <location>
        <begin position="1"/>
        <end position="35"/>
    </location>
</feature>
<organism evidence="2 3">
    <name type="scientific">Pseudomonas syringae pv. primulae</name>
    <dbReference type="NCBI Taxonomy" id="251707"/>
    <lineage>
        <taxon>Bacteria</taxon>
        <taxon>Pseudomonadati</taxon>
        <taxon>Pseudomonadota</taxon>
        <taxon>Gammaproteobacteria</taxon>
        <taxon>Pseudomonadales</taxon>
        <taxon>Pseudomonadaceae</taxon>
        <taxon>Pseudomonas</taxon>
    </lineage>
</organism>
<evidence type="ECO:0000313" key="3">
    <source>
        <dbReference type="Proteomes" id="UP000276615"/>
    </source>
</evidence>
<accession>A0A3M4RM78</accession>
<reference evidence="2 3" key="1">
    <citation type="submission" date="2018-08" db="EMBL/GenBank/DDBJ databases">
        <title>Recombination of ecologically and evolutionarily significant loci maintains genetic cohesion in the Pseudomonas syringae species complex.</title>
        <authorList>
            <person name="Dillon M."/>
            <person name="Thakur S."/>
            <person name="Almeida R.N.D."/>
            <person name="Weir B.S."/>
            <person name="Guttman D.S."/>
        </authorList>
    </citation>
    <scope>NUCLEOTIDE SEQUENCE [LARGE SCALE GENOMIC DNA]</scope>
    <source>
        <strain evidence="2 3">ICMP 8670</strain>
    </source>
</reference>
<protein>
    <submittedName>
        <fullName evidence="2">Uncharacterized protein</fullName>
    </submittedName>
</protein>
<proteinExistence type="predicted"/>